<comment type="caution">
    <text evidence="7">The sequence shown here is derived from an EMBL/GenBank/DDBJ whole genome shotgun (WGS) entry which is preliminary data.</text>
</comment>
<evidence type="ECO:0000313" key="8">
    <source>
        <dbReference type="Proteomes" id="UP000570595"/>
    </source>
</evidence>
<evidence type="ECO:0000256" key="2">
    <source>
        <dbReference type="ARBA" id="ARBA00023054"/>
    </source>
</evidence>
<feature type="coiled-coil region" evidence="3">
    <location>
        <begin position="491"/>
        <end position="529"/>
    </location>
</feature>
<dbReference type="SMART" id="SM00054">
    <property type="entry name" value="EFh"/>
    <property type="match status" value="2"/>
</dbReference>
<dbReference type="EMBL" id="JABAHT010000206">
    <property type="protein sequence ID" value="KAF4661190.1"/>
    <property type="molecule type" value="Genomic_DNA"/>
</dbReference>
<name>A0A7J6M4Q1_PEROL</name>
<keyword evidence="1" id="KW-0106">Calcium</keyword>
<dbReference type="Gene3D" id="1.10.238.10">
    <property type="entry name" value="EF-hand"/>
    <property type="match status" value="2"/>
</dbReference>
<feature type="compositionally biased region" description="Basic and acidic residues" evidence="4">
    <location>
        <begin position="408"/>
        <end position="417"/>
    </location>
</feature>
<organism evidence="7 9">
    <name type="scientific">Perkinsus olseni</name>
    <name type="common">Perkinsus atlanticus</name>
    <dbReference type="NCBI Taxonomy" id="32597"/>
    <lineage>
        <taxon>Eukaryota</taxon>
        <taxon>Sar</taxon>
        <taxon>Alveolata</taxon>
        <taxon>Perkinsozoa</taxon>
        <taxon>Perkinsea</taxon>
        <taxon>Perkinsida</taxon>
        <taxon>Perkinsidae</taxon>
        <taxon>Perkinsus</taxon>
    </lineage>
</organism>
<evidence type="ECO:0000256" key="1">
    <source>
        <dbReference type="ARBA" id="ARBA00022837"/>
    </source>
</evidence>
<dbReference type="PROSITE" id="PS50222">
    <property type="entry name" value="EF_HAND_2"/>
    <property type="match status" value="1"/>
</dbReference>
<evidence type="ECO:0000256" key="3">
    <source>
        <dbReference type="SAM" id="Coils"/>
    </source>
</evidence>
<reference evidence="8 9" key="1">
    <citation type="submission" date="2020-04" db="EMBL/GenBank/DDBJ databases">
        <title>Perkinsus olseni comparative genomics.</title>
        <authorList>
            <person name="Bogema D.R."/>
        </authorList>
    </citation>
    <scope>NUCLEOTIDE SEQUENCE [LARGE SCALE GENOMIC DNA]</scope>
    <source>
        <strain evidence="6">ATCC PRA-179</strain>
        <strain evidence="7">ATCC PRA-31</strain>
    </source>
</reference>
<dbReference type="PANTHER" id="PTHR18870">
    <property type="entry name" value="PROTEIN TAG-278-RELATED"/>
    <property type="match status" value="1"/>
</dbReference>
<dbReference type="EMBL" id="JABANN010000205">
    <property type="protein sequence ID" value="KAF4666445.1"/>
    <property type="molecule type" value="Genomic_DNA"/>
</dbReference>
<dbReference type="InterPro" id="IPR018247">
    <property type="entry name" value="EF_Hand_1_Ca_BS"/>
</dbReference>
<feature type="region of interest" description="Disordered" evidence="4">
    <location>
        <begin position="408"/>
        <end position="431"/>
    </location>
</feature>
<proteinExistence type="predicted"/>
<accession>A0A7J6M4Q1</accession>
<dbReference type="GO" id="GO:0005509">
    <property type="term" value="F:calcium ion binding"/>
    <property type="evidence" value="ECO:0007669"/>
    <property type="project" value="InterPro"/>
</dbReference>
<evidence type="ECO:0000256" key="4">
    <source>
        <dbReference type="SAM" id="MobiDB-lite"/>
    </source>
</evidence>
<dbReference type="AlphaFoldDB" id="A0A7J6M4Q1"/>
<evidence type="ECO:0000313" key="7">
    <source>
        <dbReference type="EMBL" id="KAF4666445.1"/>
    </source>
</evidence>
<evidence type="ECO:0000259" key="5">
    <source>
        <dbReference type="PROSITE" id="PS50222"/>
    </source>
</evidence>
<evidence type="ECO:0000313" key="9">
    <source>
        <dbReference type="Proteomes" id="UP000572268"/>
    </source>
</evidence>
<dbReference type="SUPFAM" id="SSF47473">
    <property type="entry name" value="EF-hand"/>
    <property type="match status" value="1"/>
</dbReference>
<sequence>MSAGDSGVEPLNEANLSALWKFYDKDKNGVITRAELENLLDNIRKKDKIKEPLSSSFVDEVEQLLDRNRGGHIAFVEFQSEFNRFWVYRFQMYERFARGDHTSTAAHHANHRHKSADDHDNSSIRVELEASRRRVDELERELGQLKQRGDPSDLNRRIRQLEDEIANLKQYGDPASMSRRIKELEADLNRERQYGDPAGMSRRIEDLQRELSRMRERGDPSKLARQVRDLENRLADLSQYGDPADLKLKIRELEGRVNDLQGDLERMGRYGSPEDLVRKIKSLELQLEDLTASEKEQKARFEAEKQRALQQREDGVAEWANKCDELTRTIKMIKEEHESERENLARELSASRTRLTDKEREIDQLAATHRSEMGKLRDAHKRHRAEQEEQLDRAAASGRAILEAELRKKQQEHESALRDLSASHASDRDSSLIELHEQYKKKLEDWQREQENLLRAKERQHDEVLRGLRETHRQQLEDAHREWQDAHRSALDDHKENHQRATQAHEEHISRLKERLSEHQAILESKDQEHAGIVSQLRETHRKELEAIKGEWQHRHDNIVKKRVTEHAGMLELKEKEHQDEIRRRAREHEEALKRKQLEYETAISRREKSADDMKGVVERLEQNIQDLNGKLEEARAQAHGRTGALEAQWSRHTQELKQAFLRKERDLTRKFDGRLAELLAEYKSLHADHNELVESKKDVEAELQFVKKEKYESESKLQALRTITEGELKKLRTELARERLRWTKEILPQNLGVIMREVEFLYEQNQSDVAQLLPKGTVDLRIFVDSDDVDEGGALWRALHCGFGGLENIKNASEDKQARLDKMEETMESMIQRLAFEEARSEQLERLLSTANLSRLRMGEDFRMRVDADKSMLRRAEEKDSLRQILLDKLALTFGTIDSGFRRLDFNGSGKVCLHELQMFSDRLGLCSETLSDIFFRLDRGRKGYLTRSDLLEDS</sequence>
<dbReference type="Proteomes" id="UP000572268">
    <property type="component" value="Unassembled WGS sequence"/>
</dbReference>
<dbReference type="PANTHER" id="PTHR18870:SF9">
    <property type="entry name" value="PROTEIN TAG-278-RELATED"/>
    <property type="match status" value="1"/>
</dbReference>
<feature type="coiled-coil region" evidence="3">
    <location>
        <begin position="579"/>
        <end position="638"/>
    </location>
</feature>
<feature type="domain" description="EF-hand" evidence="5">
    <location>
        <begin position="11"/>
        <end position="46"/>
    </location>
</feature>
<evidence type="ECO:0000313" key="6">
    <source>
        <dbReference type="EMBL" id="KAF4661190.1"/>
    </source>
</evidence>
<feature type="coiled-coil region" evidence="3">
    <location>
        <begin position="676"/>
        <end position="710"/>
    </location>
</feature>
<feature type="region of interest" description="Disordered" evidence="4">
    <location>
        <begin position="104"/>
        <end position="123"/>
    </location>
</feature>
<protein>
    <recommendedName>
        <fullName evidence="5">EF-hand domain-containing protein</fullName>
    </recommendedName>
</protein>
<dbReference type="OrthoDB" id="26525at2759"/>
<gene>
    <name evidence="7" type="ORF">FOL46_003085</name>
    <name evidence="6" type="ORF">FOZ61_003457</name>
</gene>
<dbReference type="Proteomes" id="UP000570595">
    <property type="component" value="Unassembled WGS sequence"/>
</dbReference>
<feature type="compositionally biased region" description="Basic and acidic residues" evidence="4">
    <location>
        <begin position="354"/>
        <end position="377"/>
    </location>
</feature>
<dbReference type="InterPro" id="IPR011992">
    <property type="entry name" value="EF-hand-dom_pair"/>
</dbReference>
<feature type="region of interest" description="Disordered" evidence="4">
    <location>
        <begin position="337"/>
        <end position="396"/>
    </location>
</feature>
<dbReference type="InterPro" id="IPR002048">
    <property type="entry name" value="EF_hand_dom"/>
</dbReference>
<feature type="coiled-coil region" evidence="3">
    <location>
        <begin position="807"/>
        <end position="848"/>
    </location>
</feature>
<dbReference type="Pfam" id="PF13202">
    <property type="entry name" value="EF-hand_5"/>
    <property type="match status" value="2"/>
</dbReference>
<keyword evidence="2 3" id="KW-0175">Coiled coil</keyword>
<dbReference type="PROSITE" id="PS00018">
    <property type="entry name" value="EF_HAND_1"/>
    <property type="match status" value="3"/>
</dbReference>